<organism evidence="1">
    <name type="scientific">Anopheles marajoara</name>
    <dbReference type="NCBI Taxonomy" id="58244"/>
    <lineage>
        <taxon>Eukaryota</taxon>
        <taxon>Metazoa</taxon>
        <taxon>Ecdysozoa</taxon>
        <taxon>Arthropoda</taxon>
        <taxon>Hexapoda</taxon>
        <taxon>Insecta</taxon>
        <taxon>Pterygota</taxon>
        <taxon>Neoptera</taxon>
        <taxon>Endopterygota</taxon>
        <taxon>Diptera</taxon>
        <taxon>Nematocera</taxon>
        <taxon>Culicoidea</taxon>
        <taxon>Culicidae</taxon>
        <taxon>Anophelinae</taxon>
        <taxon>Anopheles</taxon>
    </lineage>
</organism>
<dbReference type="AlphaFoldDB" id="A0A2M4C8W2"/>
<evidence type="ECO:0000313" key="1">
    <source>
        <dbReference type="EMBL" id="MBW61757.1"/>
    </source>
</evidence>
<name>A0A2M4C8W2_9DIPT</name>
<reference evidence="1" key="1">
    <citation type="submission" date="2018-01" db="EMBL/GenBank/DDBJ databases">
        <title>An insight into the sialome of Amazonian anophelines.</title>
        <authorList>
            <person name="Ribeiro J.M."/>
            <person name="Scarpassa V."/>
            <person name="Calvo E."/>
        </authorList>
    </citation>
    <scope>NUCLEOTIDE SEQUENCE</scope>
    <source>
        <tissue evidence="1">Salivary glands</tissue>
    </source>
</reference>
<accession>A0A2M4C8W2</accession>
<proteinExistence type="predicted"/>
<dbReference type="EMBL" id="GGFJ01012616">
    <property type="protein sequence ID" value="MBW61757.1"/>
    <property type="molecule type" value="Transcribed_RNA"/>
</dbReference>
<sequence length="99" mass="11354">MPREVKSWCIRASLSLITLMVDCTFYRLLPARGLGLNHLRWTKATTMMMIWEDLQTDSTDRPMAFSLSSEGRTGSSSRRVASQAIRNINIHAKRNRKGR</sequence>
<protein>
    <submittedName>
        <fullName evidence="1">Putative secreted protein</fullName>
    </submittedName>
</protein>